<dbReference type="Proteomes" id="UP000274346">
    <property type="component" value="Chromosome"/>
</dbReference>
<reference evidence="1 2" key="1">
    <citation type="submission" date="2018-12" db="EMBL/GenBank/DDBJ databases">
        <authorList>
            <consortium name="Pathogen Informatics"/>
        </authorList>
    </citation>
    <scope>NUCLEOTIDE SEQUENCE [LARGE SCALE GENOMIC DNA]</scope>
    <source>
        <strain evidence="1 2">NCTC13098</strain>
    </source>
</reference>
<dbReference type="AlphaFoldDB" id="A0A3P8KH97"/>
<dbReference type="EMBL" id="LR131271">
    <property type="protein sequence ID" value="VDR25571.1"/>
    <property type="molecule type" value="Genomic_DNA"/>
</dbReference>
<sequence>MDNARNAGTTNTTRDSLVRVVATAENTSWVTPADNAEFTLNADATIPEIVFEFRTEATGPYQWSWAISWDAKRSGLRERTRGTTVLRAFSDAGEFSSTEKRWTVNFGEEKLLGGKLVVSVKIGELIIKRNIKIKGQNPVVTDLHAFIDTLENSSGLKKLLAHESFNKQFINLDGEPIVSFDQGYGMAQMTNPAPDYTTTWSWKANVKAGNDLFQAKREQAIRHLSQHGTYTDDMVEREAIALWNGGYYYKWDDTTSSWVRKYNHLCDSNTGNIGWNMNNPTNTGQTEEQLHNRDQPTYASGSAGQSADHAWVYSGLCYADKVYGG</sequence>
<evidence type="ECO:0000313" key="2">
    <source>
        <dbReference type="Proteomes" id="UP000274346"/>
    </source>
</evidence>
<accession>A0A3P8KH97</accession>
<evidence type="ECO:0000313" key="1">
    <source>
        <dbReference type="EMBL" id="VDR25571.1"/>
    </source>
</evidence>
<protein>
    <submittedName>
        <fullName evidence="1">Uncharacterized protein</fullName>
    </submittedName>
</protein>
<dbReference type="KEGG" id="rtg:NCTC13098_01900"/>
<organism evidence="1 2">
    <name type="scientific">Raoultella terrigena</name>
    <name type="common">Klebsiella terrigena</name>
    <dbReference type="NCBI Taxonomy" id="577"/>
    <lineage>
        <taxon>Bacteria</taxon>
        <taxon>Pseudomonadati</taxon>
        <taxon>Pseudomonadota</taxon>
        <taxon>Gammaproteobacteria</taxon>
        <taxon>Enterobacterales</taxon>
        <taxon>Enterobacteriaceae</taxon>
        <taxon>Klebsiella/Raoultella group</taxon>
        <taxon>Raoultella</taxon>
    </lineage>
</organism>
<gene>
    <name evidence="1" type="ORF">NCTC13098_01900</name>
</gene>
<name>A0A3P8KH97_RAOTE</name>
<proteinExistence type="predicted"/>